<feature type="active site" description="O-(3'-phospho-DNA)-tyrosine intermediate" evidence="10">
    <location>
        <position position="280"/>
    </location>
</feature>
<feature type="domain" description="Core-binding (CB)" evidence="13">
    <location>
        <begin position="1"/>
        <end position="90"/>
    </location>
</feature>
<keyword evidence="15" id="KW-1185">Reference proteome</keyword>
<keyword evidence="8 10" id="KW-0233">DNA recombination</keyword>
<dbReference type="Pfam" id="PF00589">
    <property type="entry name" value="Phage_integrase"/>
    <property type="match status" value="1"/>
</dbReference>
<dbReference type="GO" id="GO:0003677">
    <property type="term" value="F:DNA binding"/>
    <property type="evidence" value="ECO:0007669"/>
    <property type="project" value="UniProtKB-UniRule"/>
</dbReference>
<proteinExistence type="inferred from homology"/>
<feature type="active site" evidence="10">
    <location>
        <position position="151"/>
    </location>
</feature>
<evidence type="ECO:0000256" key="3">
    <source>
        <dbReference type="ARBA" id="ARBA00022490"/>
    </source>
</evidence>
<dbReference type="CDD" id="cd00798">
    <property type="entry name" value="INT_XerDC_C"/>
    <property type="match status" value="1"/>
</dbReference>
<accession>A0A4R7ZTT2</accession>
<dbReference type="InterPro" id="IPR002104">
    <property type="entry name" value="Integrase_catalytic"/>
</dbReference>
<dbReference type="Gene3D" id="1.10.150.130">
    <property type="match status" value="1"/>
</dbReference>
<keyword evidence="7 10" id="KW-0238">DNA-binding</keyword>
<feature type="domain" description="Tyr recombinase" evidence="12">
    <location>
        <begin position="111"/>
        <end position="293"/>
    </location>
</feature>
<dbReference type="Proteomes" id="UP000294743">
    <property type="component" value="Unassembled WGS sequence"/>
</dbReference>
<evidence type="ECO:0000313" key="14">
    <source>
        <dbReference type="EMBL" id="TDW20341.1"/>
    </source>
</evidence>
<dbReference type="EMBL" id="SODD01000013">
    <property type="protein sequence ID" value="TDW20341.1"/>
    <property type="molecule type" value="Genomic_DNA"/>
</dbReference>
<dbReference type="PANTHER" id="PTHR30349">
    <property type="entry name" value="PHAGE INTEGRASE-RELATED"/>
    <property type="match status" value="1"/>
</dbReference>
<comment type="subunit">
    <text evidence="10">Forms a cyclic heterotetrameric complex composed of two molecules of XerC and two molecules of XerD.</text>
</comment>
<keyword evidence="5 10" id="KW-0159">Chromosome partition</keyword>
<keyword evidence="6 10" id="KW-0229">DNA integration</keyword>
<feature type="active site" evidence="10">
    <location>
        <position position="248"/>
    </location>
</feature>
<dbReference type="PROSITE" id="PS51898">
    <property type="entry name" value="TYR_RECOMBINASE"/>
    <property type="match status" value="1"/>
</dbReference>
<evidence type="ECO:0000256" key="2">
    <source>
        <dbReference type="ARBA" id="ARBA00006657"/>
    </source>
</evidence>
<evidence type="ECO:0000259" key="13">
    <source>
        <dbReference type="PROSITE" id="PS51900"/>
    </source>
</evidence>
<protein>
    <recommendedName>
        <fullName evidence="10 11">Tyrosine recombinase XerC</fullName>
    </recommendedName>
</protein>
<evidence type="ECO:0000256" key="6">
    <source>
        <dbReference type="ARBA" id="ARBA00022908"/>
    </source>
</evidence>
<evidence type="ECO:0000256" key="10">
    <source>
        <dbReference type="HAMAP-Rule" id="MF_01808"/>
    </source>
</evidence>
<evidence type="ECO:0000256" key="7">
    <source>
        <dbReference type="ARBA" id="ARBA00023125"/>
    </source>
</evidence>
<dbReference type="InterPro" id="IPR010998">
    <property type="entry name" value="Integrase_recombinase_N"/>
</dbReference>
<comment type="similarity">
    <text evidence="2 10">Belongs to the 'phage' integrase family. XerC subfamily.</text>
</comment>
<dbReference type="GO" id="GO:0005737">
    <property type="term" value="C:cytoplasm"/>
    <property type="evidence" value="ECO:0007669"/>
    <property type="project" value="UniProtKB-SubCell"/>
</dbReference>
<evidence type="ECO:0000256" key="5">
    <source>
        <dbReference type="ARBA" id="ARBA00022829"/>
    </source>
</evidence>
<dbReference type="GO" id="GO:0006313">
    <property type="term" value="P:DNA transposition"/>
    <property type="evidence" value="ECO:0007669"/>
    <property type="project" value="UniProtKB-UniRule"/>
</dbReference>
<dbReference type="InterPro" id="IPR011010">
    <property type="entry name" value="DNA_brk_join_enz"/>
</dbReference>
<dbReference type="NCBIfam" id="NF040815">
    <property type="entry name" value="recomb_XerA_Arch"/>
    <property type="match status" value="1"/>
</dbReference>
<dbReference type="AlphaFoldDB" id="A0A4R7ZTT2"/>
<comment type="caution">
    <text evidence="14">The sequence shown here is derived from an EMBL/GenBank/DDBJ whole genome shotgun (WGS) entry which is preliminary data.</text>
</comment>
<evidence type="ECO:0000256" key="9">
    <source>
        <dbReference type="ARBA" id="ARBA00023306"/>
    </source>
</evidence>
<dbReference type="InterPro" id="IPR004107">
    <property type="entry name" value="Integrase_SAM-like_N"/>
</dbReference>
<dbReference type="Pfam" id="PF02899">
    <property type="entry name" value="Phage_int_SAM_1"/>
    <property type="match status" value="1"/>
</dbReference>
<dbReference type="InterPro" id="IPR023009">
    <property type="entry name" value="Tyrosine_recombinase_XerC/XerD"/>
</dbReference>
<evidence type="ECO:0000256" key="4">
    <source>
        <dbReference type="ARBA" id="ARBA00022618"/>
    </source>
</evidence>
<organism evidence="14 15">
    <name type="scientific">Breznakia blatticola</name>
    <dbReference type="NCBI Taxonomy" id="1754012"/>
    <lineage>
        <taxon>Bacteria</taxon>
        <taxon>Bacillati</taxon>
        <taxon>Bacillota</taxon>
        <taxon>Erysipelotrichia</taxon>
        <taxon>Erysipelotrichales</taxon>
        <taxon>Erysipelotrichaceae</taxon>
        <taxon>Breznakia</taxon>
    </lineage>
</organism>
<dbReference type="InterPro" id="IPR044068">
    <property type="entry name" value="CB"/>
</dbReference>
<dbReference type="PROSITE" id="PS51900">
    <property type="entry name" value="CB"/>
    <property type="match status" value="1"/>
</dbReference>
<feature type="active site" evidence="10">
    <location>
        <position position="175"/>
    </location>
</feature>
<keyword evidence="9 10" id="KW-0131">Cell cycle</keyword>
<evidence type="ECO:0000256" key="11">
    <source>
        <dbReference type="NCBIfam" id="TIGR02224"/>
    </source>
</evidence>
<dbReference type="PANTHER" id="PTHR30349:SF77">
    <property type="entry name" value="TYROSINE RECOMBINASE XERC"/>
    <property type="match status" value="1"/>
</dbReference>
<keyword evidence="4 10" id="KW-0132">Cell division</keyword>
<dbReference type="RefSeq" id="WP_134169202.1">
    <property type="nucleotide sequence ID" value="NZ_SODD01000013.1"/>
</dbReference>
<dbReference type="GO" id="GO:0007059">
    <property type="term" value="P:chromosome segregation"/>
    <property type="evidence" value="ECO:0007669"/>
    <property type="project" value="UniProtKB-UniRule"/>
</dbReference>
<comment type="subcellular location">
    <subcellularLocation>
        <location evidence="1 10">Cytoplasm</location>
    </subcellularLocation>
</comment>
<dbReference type="InterPro" id="IPR013762">
    <property type="entry name" value="Integrase-like_cat_sf"/>
</dbReference>
<evidence type="ECO:0000259" key="12">
    <source>
        <dbReference type="PROSITE" id="PS51898"/>
    </source>
</evidence>
<evidence type="ECO:0000256" key="8">
    <source>
        <dbReference type="ARBA" id="ARBA00023172"/>
    </source>
</evidence>
<dbReference type="Gene3D" id="1.10.443.10">
    <property type="entry name" value="Intergrase catalytic core"/>
    <property type="match status" value="1"/>
</dbReference>
<sequence length="301" mass="35093">MNEYVERFLNYTKQRNSGSEHTYEAYKRDIDDFMQFMNQESLNGFEEVDRLVVSNYIVELRNRTSLQGPLKNSSIARKLSSLRSFFAYLNEYIGISNNPFHYVKMPKIDKKIPEFLFEDELDQLLDAMDIHDEVGLRNRAMFELMYACGLRVSEAVNLKISDIDFADQTLIVTGKGDKQRMVPFYDRVGKLVDTYLKTIRERWTHETHGYVFINQKGKQLTSRGIQYILNQCVLQSGLNMHVHPHMLRHSFATHLLDNGADLRIVQELLGHSSLSTTQIYTHISQDKLKSTYESAFPRART</sequence>
<dbReference type="InterPro" id="IPR011931">
    <property type="entry name" value="Recomb_XerC"/>
</dbReference>
<dbReference type="NCBIfam" id="TIGR02224">
    <property type="entry name" value="recomb_XerC"/>
    <property type="match status" value="1"/>
</dbReference>
<reference evidence="14 15" key="1">
    <citation type="submission" date="2019-03" db="EMBL/GenBank/DDBJ databases">
        <title>Genomic Encyclopedia of Type Strains, Phase IV (KMG-IV): sequencing the most valuable type-strain genomes for metagenomic binning, comparative biology and taxonomic classification.</title>
        <authorList>
            <person name="Goeker M."/>
        </authorList>
    </citation>
    <scope>NUCLEOTIDE SEQUENCE [LARGE SCALE GENOMIC DNA]</scope>
    <source>
        <strain evidence="14 15">DSM 28867</strain>
    </source>
</reference>
<keyword evidence="3 10" id="KW-0963">Cytoplasm</keyword>
<feature type="active site" evidence="10">
    <location>
        <position position="271"/>
    </location>
</feature>
<dbReference type="GO" id="GO:0051301">
    <property type="term" value="P:cell division"/>
    <property type="evidence" value="ECO:0007669"/>
    <property type="project" value="UniProtKB-UniRule"/>
</dbReference>
<dbReference type="SUPFAM" id="SSF56349">
    <property type="entry name" value="DNA breaking-rejoining enzymes"/>
    <property type="match status" value="1"/>
</dbReference>
<gene>
    <name evidence="10" type="primary">xerC</name>
    <name evidence="14" type="ORF">EDD63_11322</name>
</gene>
<dbReference type="HAMAP" id="MF_01808">
    <property type="entry name" value="Recomb_XerC_XerD"/>
    <property type="match status" value="1"/>
</dbReference>
<evidence type="ECO:0000256" key="1">
    <source>
        <dbReference type="ARBA" id="ARBA00004496"/>
    </source>
</evidence>
<feature type="active site" evidence="10">
    <location>
        <position position="245"/>
    </location>
</feature>
<comment type="function">
    <text evidence="10">Site-specific tyrosine recombinase, which acts by catalyzing the cutting and rejoining of the recombining DNA molecules. The XerC-XerD complex is essential to convert dimers of the bacterial chromosome into monomers to permit their segregation at cell division. It also contributes to the segregational stability of plasmids.</text>
</comment>
<evidence type="ECO:0000313" key="15">
    <source>
        <dbReference type="Proteomes" id="UP000294743"/>
    </source>
</evidence>
<dbReference type="OrthoDB" id="283809at2"/>
<dbReference type="InterPro" id="IPR050090">
    <property type="entry name" value="Tyrosine_recombinase_XerCD"/>
</dbReference>
<dbReference type="NCBIfam" id="NF001399">
    <property type="entry name" value="PRK00283.1"/>
    <property type="match status" value="1"/>
</dbReference>
<name>A0A4R7ZTT2_9FIRM</name>
<dbReference type="GO" id="GO:0009037">
    <property type="term" value="F:tyrosine-based site-specific recombinase activity"/>
    <property type="evidence" value="ECO:0007669"/>
    <property type="project" value="UniProtKB-UniRule"/>
</dbReference>